<keyword evidence="1" id="KW-1133">Transmembrane helix</keyword>
<dbReference type="AlphaFoldDB" id="A0A2A9IJZ1"/>
<keyword evidence="1" id="KW-0472">Membrane</keyword>
<reference evidence="2" key="3">
    <citation type="submission" date="2023-03" db="EMBL/GenBank/DDBJ databases">
        <authorList>
            <person name="Shen W."/>
            <person name="Cai J."/>
        </authorList>
    </citation>
    <scope>NUCLEOTIDE SEQUENCE</scope>
    <source>
        <strain evidence="2">Y37</strain>
    </source>
</reference>
<sequence length="104" mass="10958">MKSKALALTNGIVGLAGGILLVLWPLLVAFGTNFNIVLRLALIVLAIIAIIYYKETKLVKIAAHVLLIVGGAVAFIPFLGWVGGIIAIVGGSLYLASLKNFKNE</sequence>
<keyword evidence="1" id="KW-0812">Transmembrane</keyword>
<feature type="transmembrane region" description="Helical" evidence="1">
    <location>
        <begin position="65"/>
        <end position="95"/>
    </location>
</feature>
<name>A0A2A9IJZ1_9LACT</name>
<evidence type="ECO:0000256" key="1">
    <source>
        <dbReference type="SAM" id="Phobius"/>
    </source>
</evidence>
<accession>A0A2A9IJZ1</accession>
<feature type="transmembrane region" description="Helical" evidence="1">
    <location>
        <begin position="12"/>
        <end position="30"/>
    </location>
</feature>
<reference evidence="3" key="1">
    <citation type="submission" date="2017-01" db="EMBL/GenBank/DDBJ databases">
        <authorList>
            <person name="Lo R."/>
        </authorList>
    </citation>
    <scope>NUCLEOTIDE SEQUENCE</scope>
    <source>
        <strain evidence="3">537</strain>
    </source>
</reference>
<protein>
    <submittedName>
        <fullName evidence="3">Uncharacterized protein</fullName>
    </submittedName>
</protein>
<dbReference type="EMBL" id="MTJS01000006">
    <property type="protein sequence ID" value="PFG87589.1"/>
    <property type="molecule type" value="Genomic_DNA"/>
</dbReference>
<dbReference type="Proteomes" id="UP001250218">
    <property type="component" value="Unassembled WGS sequence"/>
</dbReference>
<dbReference type="EMBL" id="JARQDL010000014">
    <property type="protein sequence ID" value="MDT2946866.1"/>
    <property type="molecule type" value="Genomic_DNA"/>
</dbReference>
<reference evidence="3" key="2">
    <citation type="journal article" date="2018" name="Food Control">
        <title>Characterization of Lactococcus lactis isolates from herbs, fruits and vegetables for use as biopreservatives against Listeria monocytogenes in cheese.</title>
        <authorList>
            <person name="Ho V."/>
            <person name="Lo R."/>
            <person name="Bansal N."/>
            <person name="Turner M.S."/>
        </authorList>
    </citation>
    <scope>NUCLEOTIDE SEQUENCE</scope>
    <source>
        <strain evidence="3">537</strain>
    </source>
</reference>
<dbReference type="Proteomes" id="UP000225275">
    <property type="component" value="Unassembled WGS sequence"/>
</dbReference>
<feature type="transmembrane region" description="Helical" evidence="1">
    <location>
        <begin position="36"/>
        <end position="53"/>
    </location>
</feature>
<evidence type="ECO:0000313" key="2">
    <source>
        <dbReference type="EMBL" id="MDT2946866.1"/>
    </source>
</evidence>
<evidence type="ECO:0000313" key="3">
    <source>
        <dbReference type="EMBL" id="PFG87589.1"/>
    </source>
</evidence>
<gene>
    <name evidence="3" type="ORF">BW154_12220</name>
    <name evidence="2" type="ORF">P7I04_12635</name>
</gene>
<proteinExistence type="predicted"/>
<dbReference type="RefSeq" id="WP_098394237.1">
    <property type="nucleotide sequence ID" value="NZ_CP042408.1"/>
</dbReference>
<evidence type="ECO:0000313" key="4">
    <source>
        <dbReference type="Proteomes" id="UP000225275"/>
    </source>
</evidence>
<comment type="caution">
    <text evidence="3">The sequence shown here is derived from an EMBL/GenBank/DDBJ whole genome shotgun (WGS) entry which is preliminary data.</text>
</comment>
<organism evidence="3 4">
    <name type="scientific">Lactococcus lactis</name>
    <dbReference type="NCBI Taxonomy" id="1358"/>
    <lineage>
        <taxon>Bacteria</taxon>
        <taxon>Bacillati</taxon>
        <taxon>Bacillota</taxon>
        <taxon>Bacilli</taxon>
        <taxon>Lactobacillales</taxon>
        <taxon>Streptococcaceae</taxon>
        <taxon>Lactococcus</taxon>
    </lineage>
</organism>